<evidence type="ECO:0000313" key="1">
    <source>
        <dbReference type="EMBL" id="CAG8616405.1"/>
    </source>
</evidence>
<reference evidence="1" key="1">
    <citation type="submission" date="2021-06" db="EMBL/GenBank/DDBJ databases">
        <authorList>
            <person name="Kallberg Y."/>
            <person name="Tangrot J."/>
            <person name="Rosling A."/>
        </authorList>
    </citation>
    <scope>NUCLEOTIDE SEQUENCE</scope>
    <source>
        <strain evidence="1">28 12/20/2015</strain>
    </source>
</reference>
<dbReference type="EMBL" id="CAJVPW010010516">
    <property type="protein sequence ID" value="CAG8616405.1"/>
    <property type="molecule type" value="Genomic_DNA"/>
</dbReference>
<proteinExistence type="predicted"/>
<accession>A0ACA9MZC5</accession>
<evidence type="ECO:0000313" key="2">
    <source>
        <dbReference type="Proteomes" id="UP000789366"/>
    </source>
</evidence>
<protein>
    <submittedName>
        <fullName evidence="1">13211_t:CDS:1</fullName>
    </submittedName>
</protein>
<keyword evidence="2" id="KW-1185">Reference proteome</keyword>
<gene>
    <name evidence="1" type="ORF">SPELUC_LOCUS7700</name>
</gene>
<organism evidence="1 2">
    <name type="scientific">Cetraspora pellucida</name>
    <dbReference type="NCBI Taxonomy" id="1433469"/>
    <lineage>
        <taxon>Eukaryota</taxon>
        <taxon>Fungi</taxon>
        <taxon>Fungi incertae sedis</taxon>
        <taxon>Mucoromycota</taxon>
        <taxon>Glomeromycotina</taxon>
        <taxon>Glomeromycetes</taxon>
        <taxon>Diversisporales</taxon>
        <taxon>Gigasporaceae</taxon>
        <taxon>Cetraspora</taxon>
    </lineage>
</organism>
<sequence length="115" mass="13389">ESYIVDDHFEIEAEERFLTATADDYTMRNKWYEEEEEVRYQMILESVILETFDIGEPPLNDEKEGNKNELEALRLEKNDDYVIANTSGPRRLECIGVGRGALIKSMPKITIEQND</sequence>
<feature type="non-terminal residue" evidence="1">
    <location>
        <position position="1"/>
    </location>
</feature>
<comment type="caution">
    <text evidence="1">The sequence shown here is derived from an EMBL/GenBank/DDBJ whole genome shotgun (WGS) entry which is preliminary data.</text>
</comment>
<dbReference type="Proteomes" id="UP000789366">
    <property type="component" value="Unassembled WGS sequence"/>
</dbReference>
<name>A0ACA9MZC5_9GLOM</name>